<sequence>MDGTPLVSSVTASQSWHLILDRVLPYLPRRELSRVQLVCRDWWRAAKPLLYKSVRGNLYQLPIRIEAVNSMGAARFVTELVVDLTYSDLYSSIIDYERRVASFIDLACRILYPSAIKKLTIVYSTPTLEPTQDVSHSCARAFRALLAEFRHVPHLDLSQCEVCVIRPAATGPRPSASPFAPLDNLRALDWFSMGANDYTSASLLFELVVAHRCRLEVLKSRGDTTNALLEALCSHGSSTSPLRVLDISNSMVTDRALARLLCSSPHLEHLNLSCCSRLTSATLEHIQPDVLPRLRYLSLHGLSIYMSDLGLVFNARNQWPHLHTLYLRCTARPGPMTTNADATAVVVVVPPSKTHSANDAILKAISRNCPRIVSLHLLDCRGVSDSGLRTILANLGSLRTIVALHHASERPIPVEEQAAGGDDNSSNNSNSPVAINATDCCWMLGSVTSAMSSGSQTPVRGSPAMPAAQPGSSARHQNRRHSLSSVPDFPPLPSNATPSIASPPPGLSSLNTTLSLLTSANQAPGASPSASSSGGSSEESQ</sequence>
<comment type="caution">
    <text evidence="1">The sequence shown here is derived from an EMBL/GenBank/DDBJ whole genome shotgun (WGS) entry which is preliminary data.</text>
</comment>
<name>A0ACC1HTL4_9FUNG</name>
<proteinExistence type="predicted"/>
<protein>
    <submittedName>
        <fullName evidence="1">Uncharacterized protein</fullName>
    </submittedName>
</protein>
<evidence type="ECO:0000313" key="2">
    <source>
        <dbReference type="Proteomes" id="UP001145114"/>
    </source>
</evidence>
<gene>
    <name evidence="1" type="ORF">EV182_003550</name>
</gene>
<keyword evidence="2" id="KW-1185">Reference proteome</keyword>
<organism evidence="1 2">
    <name type="scientific">Spiromyces aspiralis</name>
    <dbReference type="NCBI Taxonomy" id="68401"/>
    <lineage>
        <taxon>Eukaryota</taxon>
        <taxon>Fungi</taxon>
        <taxon>Fungi incertae sedis</taxon>
        <taxon>Zoopagomycota</taxon>
        <taxon>Kickxellomycotina</taxon>
        <taxon>Kickxellomycetes</taxon>
        <taxon>Kickxellales</taxon>
        <taxon>Kickxellaceae</taxon>
        <taxon>Spiromyces</taxon>
    </lineage>
</organism>
<feature type="non-terminal residue" evidence="1">
    <location>
        <position position="541"/>
    </location>
</feature>
<dbReference type="EMBL" id="JAMZIH010000940">
    <property type="protein sequence ID" value="KAJ1678686.1"/>
    <property type="molecule type" value="Genomic_DNA"/>
</dbReference>
<reference evidence="1" key="1">
    <citation type="submission" date="2022-06" db="EMBL/GenBank/DDBJ databases">
        <title>Phylogenomic reconstructions and comparative analyses of Kickxellomycotina fungi.</title>
        <authorList>
            <person name="Reynolds N.K."/>
            <person name="Stajich J.E."/>
            <person name="Barry K."/>
            <person name="Grigoriev I.V."/>
            <person name="Crous P."/>
            <person name="Smith M.E."/>
        </authorList>
    </citation>
    <scope>NUCLEOTIDE SEQUENCE</scope>
    <source>
        <strain evidence="1">RSA 2271</strain>
    </source>
</reference>
<evidence type="ECO:0000313" key="1">
    <source>
        <dbReference type="EMBL" id="KAJ1678686.1"/>
    </source>
</evidence>
<accession>A0ACC1HTL4</accession>
<dbReference type="Proteomes" id="UP001145114">
    <property type="component" value="Unassembled WGS sequence"/>
</dbReference>